<comment type="similarity">
    <text evidence="1">Belongs to the short-chain dehydrogenases/reductases (SDR) family.</text>
</comment>
<keyword evidence="3" id="KW-0520">NAD</keyword>
<accession>A0A1Y2N035</accession>
<dbReference type="PANTHER" id="PTHR24321:SF8">
    <property type="entry name" value="ESTRADIOL 17-BETA-DEHYDROGENASE 8-RELATED"/>
    <property type="match status" value="1"/>
</dbReference>
<dbReference type="NCBIfam" id="TIGR03971">
    <property type="entry name" value="SDR_subfam_1"/>
    <property type="match status" value="1"/>
</dbReference>
<dbReference type="CDD" id="cd05233">
    <property type="entry name" value="SDR_c"/>
    <property type="match status" value="1"/>
</dbReference>
<dbReference type="PROSITE" id="PS00061">
    <property type="entry name" value="ADH_SHORT"/>
    <property type="match status" value="1"/>
</dbReference>
<dbReference type="GO" id="GO:0016491">
    <property type="term" value="F:oxidoreductase activity"/>
    <property type="evidence" value="ECO:0007669"/>
    <property type="project" value="UniProtKB-KW"/>
</dbReference>
<dbReference type="FunFam" id="3.40.50.720:FF:000084">
    <property type="entry name" value="Short-chain dehydrogenase reductase"/>
    <property type="match status" value="1"/>
</dbReference>
<dbReference type="RefSeq" id="WP_085912793.1">
    <property type="nucleotide sequence ID" value="NZ_AP018920.1"/>
</dbReference>
<sequence>MTRATHQQVALISGVARGQGRAHALRLAEAGASIIGFDALQEYPTVPFGQATQDDLDETVALVEQAGGQIHAARADARDRAAVTDVVEHGVKRLGNLTSVVVNAGIGIESFPFWEIPQDSWQDCIDVNLTGAWNTASAAVPSMLDGGRGGSIVLTSSAAALKAAPNLGAYTAAKTGLIGLMRCMAADLAPHRIRANCVCPTSVPTEFLHNERLFRIFRPDLDSPTVDDARPVMAAMHPLGEPWIEVQDVTSAVAFLLSEESRYITGVTLPIDLGLSIKF</sequence>
<dbReference type="OrthoDB" id="3206777at2"/>
<dbReference type="NCBIfam" id="NF009467">
    <property type="entry name" value="PRK12826.1-3"/>
    <property type="match status" value="1"/>
</dbReference>
<name>A0A1Y2N035_PSEAH</name>
<keyword evidence="5" id="KW-1185">Reference proteome</keyword>
<dbReference type="STRING" id="2074.BG845_02540"/>
<evidence type="ECO:0000313" key="5">
    <source>
        <dbReference type="Proteomes" id="UP000194360"/>
    </source>
</evidence>
<dbReference type="Pfam" id="PF13561">
    <property type="entry name" value="adh_short_C2"/>
    <property type="match status" value="1"/>
</dbReference>
<dbReference type="InterPro" id="IPR023985">
    <property type="entry name" value="SDR_subfam_1"/>
</dbReference>
<protein>
    <submittedName>
        <fullName evidence="4">(-)-trans-carveol dehydrogenase</fullName>
        <ecNumber evidence="4">1.1.1.-</ecNumber>
    </submittedName>
</protein>
<evidence type="ECO:0000256" key="3">
    <source>
        <dbReference type="ARBA" id="ARBA00023027"/>
    </source>
</evidence>
<dbReference type="InterPro" id="IPR002347">
    <property type="entry name" value="SDR_fam"/>
</dbReference>
<keyword evidence="2 4" id="KW-0560">Oxidoreductase</keyword>
<organism evidence="4 5">
    <name type="scientific">Pseudonocardia autotrophica</name>
    <name type="common">Amycolata autotrophica</name>
    <name type="synonym">Nocardia autotrophica</name>
    <dbReference type="NCBI Taxonomy" id="2074"/>
    <lineage>
        <taxon>Bacteria</taxon>
        <taxon>Bacillati</taxon>
        <taxon>Actinomycetota</taxon>
        <taxon>Actinomycetes</taxon>
        <taxon>Pseudonocardiales</taxon>
        <taxon>Pseudonocardiaceae</taxon>
        <taxon>Pseudonocardia</taxon>
    </lineage>
</organism>
<dbReference type="InterPro" id="IPR036291">
    <property type="entry name" value="NAD(P)-bd_dom_sf"/>
</dbReference>
<dbReference type="Gene3D" id="3.40.50.720">
    <property type="entry name" value="NAD(P)-binding Rossmann-like Domain"/>
    <property type="match status" value="1"/>
</dbReference>
<dbReference type="PRINTS" id="PR00080">
    <property type="entry name" value="SDRFAMILY"/>
</dbReference>
<dbReference type="AlphaFoldDB" id="A0A1Y2N035"/>
<dbReference type="EC" id="1.1.1.-" evidence="4"/>
<comment type="caution">
    <text evidence="4">The sequence shown here is derived from an EMBL/GenBank/DDBJ whole genome shotgun (WGS) entry which is preliminary data.</text>
</comment>
<dbReference type="InterPro" id="IPR020904">
    <property type="entry name" value="Sc_DH/Rdtase_CS"/>
</dbReference>
<gene>
    <name evidence="4" type="primary">limC_2</name>
    <name evidence="4" type="ORF">BG845_02540</name>
</gene>
<reference evidence="4 5" key="1">
    <citation type="submission" date="2016-09" db="EMBL/GenBank/DDBJ databases">
        <title>Pseudonocardia autotrophica DSM535, a candidate organism with high potential of specific P450 cytochromes.</title>
        <authorList>
            <person name="Grumaz C."/>
            <person name="Vainshtein Y."/>
            <person name="Kirstahler P."/>
            <person name="Sohn K."/>
        </authorList>
    </citation>
    <scope>NUCLEOTIDE SEQUENCE [LARGE SCALE GENOMIC DNA]</scope>
    <source>
        <strain evidence="4 5">DSM 535</strain>
    </source>
</reference>
<dbReference type="PANTHER" id="PTHR24321">
    <property type="entry name" value="DEHYDROGENASES, SHORT CHAIN"/>
    <property type="match status" value="1"/>
</dbReference>
<dbReference type="Proteomes" id="UP000194360">
    <property type="component" value="Unassembled WGS sequence"/>
</dbReference>
<evidence type="ECO:0000313" key="4">
    <source>
        <dbReference type="EMBL" id="OSY40782.1"/>
    </source>
</evidence>
<evidence type="ECO:0000256" key="2">
    <source>
        <dbReference type="ARBA" id="ARBA00023002"/>
    </source>
</evidence>
<dbReference type="SUPFAM" id="SSF51735">
    <property type="entry name" value="NAD(P)-binding Rossmann-fold domains"/>
    <property type="match status" value="1"/>
</dbReference>
<dbReference type="PRINTS" id="PR00081">
    <property type="entry name" value="GDHRDH"/>
</dbReference>
<dbReference type="EMBL" id="MIGB01000011">
    <property type="protein sequence ID" value="OSY40782.1"/>
    <property type="molecule type" value="Genomic_DNA"/>
</dbReference>
<proteinExistence type="inferred from homology"/>
<evidence type="ECO:0000256" key="1">
    <source>
        <dbReference type="ARBA" id="ARBA00006484"/>
    </source>
</evidence>